<dbReference type="Pfam" id="PF19846">
    <property type="entry name" value="DUF6321"/>
    <property type="match status" value="1"/>
</dbReference>
<accession>A0A0F7L948</accession>
<sequence length="81" mass="9189">MSAKRKGLSLRKEHKSDKGGLTEKGRKYYNRKTGSNLKKPQPEGGPRKRSFCARMSGVKGPMKDSKGRPTRKALALRRWKC</sequence>
<feature type="compositionally biased region" description="Basic and acidic residues" evidence="1">
    <location>
        <begin position="10"/>
        <end position="26"/>
    </location>
</feature>
<name>A0A0F7L948_9VIRU</name>
<proteinExistence type="predicted"/>
<feature type="region of interest" description="Disordered" evidence="1">
    <location>
        <begin position="1"/>
        <end position="81"/>
    </location>
</feature>
<feature type="domain" description="DUF6321" evidence="2">
    <location>
        <begin position="14"/>
        <end position="79"/>
    </location>
</feature>
<feature type="compositionally biased region" description="Basic residues" evidence="1">
    <location>
        <begin position="68"/>
        <end position="81"/>
    </location>
</feature>
<dbReference type="InterPro" id="IPR046284">
    <property type="entry name" value="DUF6321"/>
</dbReference>
<evidence type="ECO:0000259" key="2">
    <source>
        <dbReference type="Pfam" id="PF19846"/>
    </source>
</evidence>
<reference evidence="3" key="2">
    <citation type="submission" date="2015-03" db="EMBL/GenBank/DDBJ databases">
        <authorList>
            <person name="Chow C.-E.T."/>
            <person name="Winget D.M."/>
            <person name="White R.A.III."/>
            <person name="Hallam S.J."/>
            <person name="Suttle C.A."/>
        </authorList>
    </citation>
    <scope>NUCLEOTIDE SEQUENCE</scope>
    <source>
        <strain evidence="3">Oxic1_4</strain>
    </source>
</reference>
<dbReference type="EMBL" id="KR029599">
    <property type="protein sequence ID" value="AKH47917.1"/>
    <property type="molecule type" value="Genomic_DNA"/>
</dbReference>
<evidence type="ECO:0000313" key="3">
    <source>
        <dbReference type="EMBL" id="AKH47917.1"/>
    </source>
</evidence>
<organism evidence="3">
    <name type="scientific">uncultured marine virus</name>
    <dbReference type="NCBI Taxonomy" id="186617"/>
    <lineage>
        <taxon>Viruses</taxon>
        <taxon>environmental samples</taxon>
    </lineage>
</organism>
<protein>
    <recommendedName>
        <fullName evidence="2">DUF6321 domain-containing protein</fullName>
    </recommendedName>
</protein>
<reference evidence="3" key="1">
    <citation type="journal article" date="2015" name="Front. Microbiol.">
        <title>Combining genomic sequencing methods to explore viral diversity and reveal potential virus-host interactions.</title>
        <authorList>
            <person name="Chow C.E."/>
            <person name="Winget D.M."/>
            <person name="White R.A.III."/>
            <person name="Hallam S.J."/>
            <person name="Suttle C.A."/>
        </authorList>
    </citation>
    <scope>NUCLEOTIDE SEQUENCE</scope>
    <source>
        <strain evidence="3">Oxic1_4</strain>
    </source>
</reference>
<evidence type="ECO:0000256" key="1">
    <source>
        <dbReference type="SAM" id="MobiDB-lite"/>
    </source>
</evidence>